<dbReference type="Pfam" id="PF02135">
    <property type="entry name" value="zf-TAZ"/>
    <property type="match status" value="1"/>
</dbReference>
<dbReference type="Pfam" id="PF00651">
    <property type="entry name" value="BTB"/>
    <property type="match status" value="1"/>
</dbReference>
<dbReference type="InterPro" id="IPR000210">
    <property type="entry name" value="BTB/POZ_dom"/>
</dbReference>
<dbReference type="CDD" id="cd14733">
    <property type="entry name" value="BACK"/>
    <property type="match status" value="1"/>
</dbReference>
<dbReference type="FunFam" id="1.20.1020.10:FF:000004">
    <property type="entry name" value="BTB/POZ and TAZ domain-containing protein 2"/>
    <property type="match status" value="1"/>
</dbReference>
<evidence type="ECO:0000256" key="2">
    <source>
        <dbReference type="ARBA" id="ARBA00022723"/>
    </source>
</evidence>
<keyword evidence="5" id="KW-0862">Zinc</keyword>
<dbReference type="Gene3D" id="1.20.1020.10">
    <property type="entry name" value="TAZ domain"/>
    <property type="match status" value="1"/>
</dbReference>
<evidence type="ECO:0000313" key="7">
    <source>
        <dbReference type="EMBL" id="KAF8410215.1"/>
    </source>
</evidence>
<sequence>MISNWVYMLPTVFPGWDPSHATTSYCQKRLVVDGSLLRGYSCTATVARGMWERLFKEGYRADVSVDTDNGGVIHAHASILGMASPVIKHMLKHARGRGHLHSISIRGVPQQAVYVFIRFLYSSCYEQEELNKFVLHLLVLSHVFVIPQLKQVCEQQLEQNLLTTENVVDIFQLALLCDVPRLTLICHRLILKSFKVVASTEGWRVMKQSHPSLEKELLQSVIEADSRQKGRIRKLKERKIYLQLYDAMEALVHICRDGCRTIGPCNQVLKGNQEPCNFAACKGIELLARHFAGCKMRVPGGCIHCKRMWQILELHSRLCAQPDMCRVPLCRNFKERIQQQNKKDEMKWKILVRNILRTKKISGAPFCSSAISLCP</sequence>
<protein>
    <recommendedName>
        <fullName evidence="6">BTB domain-containing protein</fullName>
    </recommendedName>
</protein>
<dbReference type="InterPro" id="IPR044513">
    <property type="entry name" value="BT1/2/3/4/5"/>
</dbReference>
<dbReference type="Proteomes" id="UP000655225">
    <property type="component" value="Unassembled WGS sequence"/>
</dbReference>
<dbReference type="Gene3D" id="3.30.710.10">
    <property type="entry name" value="Potassium Channel Kv1.1, Chain A"/>
    <property type="match status" value="1"/>
</dbReference>
<dbReference type="Gene3D" id="1.25.40.420">
    <property type="match status" value="1"/>
</dbReference>
<dbReference type="SUPFAM" id="SSF57933">
    <property type="entry name" value="TAZ domain"/>
    <property type="match status" value="1"/>
</dbReference>
<dbReference type="GO" id="GO:0008270">
    <property type="term" value="F:zinc ion binding"/>
    <property type="evidence" value="ECO:0007669"/>
    <property type="project" value="UniProtKB-KW"/>
</dbReference>
<name>A0A834ZRE5_TETSI</name>
<dbReference type="GO" id="GO:0009725">
    <property type="term" value="P:response to hormone"/>
    <property type="evidence" value="ECO:0007669"/>
    <property type="project" value="UniProtKB-ARBA"/>
</dbReference>
<dbReference type="GO" id="GO:0009751">
    <property type="term" value="P:response to salicylic acid"/>
    <property type="evidence" value="ECO:0007669"/>
    <property type="project" value="UniProtKB-ARBA"/>
</dbReference>
<dbReference type="GO" id="GO:0006355">
    <property type="term" value="P:regulation of DNA-templated transcription"/>
    <property type="evidence" value="ECO:0007669"/>
    <property type="project" value="UniProtKB-ARBA"/>
</dbReference>
<dbReference type="SMART" id="SM00225">
    <property type="entry name" value="BTB"/>
    <property type="match status" value="1"/>
</dbReference>
<comment type="pathway">
    <text evidence="1">Protein modification; protein ubiquitination.</text>
</comment>
<dbReference type="InterPro" id="IPR011333">
    <property type="entry name" value="SKP1/BTB/POZ_sf"/>
</dbReference>
<dbReference type="AlphaFoldDB" id="A0A834ZRE5"/>
<dbReference type="SUPFAM" id="SSF54695">
    <property type="entry name" value="POZ domain"/>
    <property type="match status" value="1"/>
</dbReference>
<evidence type="ECO:0000256" key="1">
    <source>
        <dbReference type="ARBA" id="ARBA00004906"/>
    </source>
</evidence>
<dbReference type="InterPro" id="IPR035898">
    <property type="entry name" value="TAZ_dom_sf"/>
</dbReference>
<keyword evidence="3" id="KW-0863">Zinc-finger</keyword>
<dbReference type="EMBL" id="JABCRI010000002">
    <property type="protein sequence ID" value="KAF8410215.1"/>
    <property type="molecule type" value="Genomic_DNA"/>
</dbReference>
<dbReference type="GO" id="GO:0042542">
    <property type="term" value="P:response to hydrogen peroxide"/>
    <property type="evidence" value="ECO:0007669"/>
    <property type="project" value="UniProtKB-ARBA"/>
</dbReference>
<accession>A0A834ZRE5</accession>
<evidence type="ECO:0000259" key="6">
    <source>
        <dbReference type="PROSITE" id="PS50097"/>
    </source>
</evidence>
<evidence type="ECO:0000256" key="4">
    <source>
        <dbReference type="ARBA" id="ARBA00022786"/>
    </source>
</evidence>
<gene>
    <name evidence="7" type="ORF">HHK36_002738</name>
</gene>
<dbReference type="PANTHER" id="PTHR46287:SF11">
    <property type="entry name" value="BTB_POZ AND TAZ DOMAIN-CONTAINING PROTEIN 4"/>
    <property type="match status" value="1"/>
</dbReference>
<proteinExistence type="predicted"/>
<evidence type="ECO:0000313" key="8">
    <source>
        <dbReference type="Proteomes" id="UP000655225"/>
    </source>
</evidence>
<dbReference type="PANTHER" id="PTHR46287">
    <property type="entry name" value="BTB/POZ AND TAZ DOMAIN-CONTAINING PROTEIN 3-RELATED"/>
    <property type="match status" value="1"/>
</dbReference>
<comment type="caution">
    <text evidence="7">The sequence shown here is derived from an EMBL/GenBank/DDBJ whole genome shotgun (WGS) entry which is preliminary data.</text>
</comment>
<dbReference type="GO" id="GO:0005516">
    <property type="term" value="F:calmodulin binding"/>
    <property type="evidence" value="ECO:0007669"/>
    <property type="project" value="UniProtKB-ARBA"/>
</dbReference>
<keyword evidence="4" id="KW-0833">Ubl conjugation pathway</keyword>
<dbReference type="InterPro" id="IPR000197">
    <property type="entry name" value="Znf_TAZ"/>
</dbReference>
<reference evidence="7 8" key="1">
    <citation type="submission" date="2020-04" db="EMBL/GenBank/DDBJ databases">
        <title>Plant Genome Project.</title>
        <authorList>
            <person name="Zhang R.-G."/>
        </authorList>
    </citation>
    <scope>NUCLEOTIDE SEQUENCE [LARGE SCALE GENOMIC DNA]</scope>
    <source>
        <strain evidence="7">YNK0</strain>
        <tissue evidence="7">Leaf</tissue>
    </source>
</reference>
<keyword evidence="8" id="KW-1185">Reference proteome</keyword>
<dbReference type="SMART" id="SM00551">
    <property type="entry name" value="ZnF_TAZ"/>
    <property type="match status" value="1"/>
</dbReference>
<evidence type="ECO:0000256" key="3">
    <source>
        <dbReference type="ARBA" id="ARBA00022771"/>
    </source>
</evidence>
<keyword evidence="2" id="KW-0479">Metal-binding</keyword>
<dbReference type="FunFam" id="1.25.40.420:FF:000012">
    <property type="entry name" value="BTB/POZ and TAZ domain-containing protein 2"/>
    <property type="match status" value="1"/>
</dbReference>
<dbReference type="PROSITE" id="PS50097">
    <property type="entry name" value="BTB"/>
    <property type="match status" value="1"/>
</dbReference>
<dbReference type="OMA" id="LICHRFI"/>
<feature type="domain" description="BTB" evidence="6">
    <location>
        <begin position="61"/>
        <end position="129"/>
    </location>
</feature>
<dbReference type="OrthoDB" id="6359816at2759"/>
<organism evidence="7 8">
    <name type="scientific">Tetracentron sinense</name>
    <name type="common">Spur-leaf</name>
    <dbReference type="NCBI Taxonomy" id="13715"/>
    <lineage>
        <taxon>Eukaryota</taxon>
        <taxon>Viridiplantae</taxon>
        <taxon>Streptophyta</taxon>
        <taxon>Embryophyta</taxon>
        <taxon>Tracheophyta</taxon>
        <taxon>Spermatophyta</taxon>
        <taxon>Magnoliopsida</taxon>
        <taxon>Trochodendrales</taxon>
        <taxon>Trochodendraceae</taxon>
        <taxon>Tetracentron</taxon>
    </lineage>
</organism>
<evidence type="ECO:0000256" key="5">
    <source>
        <dbReference type="ARBA" id="ARBA00022833"/>
    </source>
</evidence>